<feature type="compositionally biased region" description="Polar residues" evidence="1">
    <location>
        <begin position="8"/>
        <end position="21"/>
    </location>
</feature>
<feature type="region of interest" description="Disordered" evidence="1">
    <location>
        <begin position="1"/>
        <end position="44"/>
    </location>
</feature>
<organism evidence="2 3">
    <name type="scientific">Nicotiana attenuata</name>
    <name type="common">Coyote tobacco</name>
    <dbReference type="NCBI Taxonomy" id="49451"/>
    <lineage>
        <taxon>Eukaryota</taxon>
        <taxon>Viridiplantae</taxon>
        <taxon>Streptophyta</taxon>
        <taxon>Embryophyta</taxon>
        <taxon>Tracheophyta</taxon>
        <taxon>Spermatophyta</taxon>
        <taxon>Magnoliopsida</taxon>
        <taxon>eudicotyledons</taxon>
        <taxon>Gunneridae</taxon>
        <taxon>Pentapetalae</taxon>
        <taxon>asterids</taxon>
        <taxon>lamiids</taxon>
        <taxon>Solanales</taxon>
        <taxon>Solanaceae</taxon>
        <taxon>Nicotianoideae</taxon>
        <taxon>Nicotianeae</taxon>
        <taxon>Nicotiana</taxon>
    </lineage>
</organism>
<gene>
    <name evidence="2" type="ORF">A4A49_35184</name>
</gene>
<keyword evidence="3" id="KW-1185">Reference proteome</keyword>
<protein>
    <submittedName>
        <fullName evidence="2">Uncharacterized protein</fullName>
    </submittedName>
</protein>
<reference evidence="2" key="1">
    <citation type="submission" date="2016-11" db="EMBL/GenBank/DDBJ databases">
        <title>The genome of Nicotiana attenuata.</title>
        <authorList>
            <person name="Xu S."/>
            <person name="Brockmoeller T."/>
            <person name="Gaquerel E."/>
            <person name="Navarro A."/>
            <person name="Kuhl H."/>
            <person name="Gase K."/>
            <person name="Ling Z."/>
            <person name="Zhou W."/>
            <person name="Kreitzer C."/>
            <person name="Stanke M."/>
            <person name="Tang H."/>
            <person name="Lyons E."/>
            <person name="Pandey P."/>
            <person name="Pandey S.P."/>
            <person name="Timmermann B."/>
            <person name="Baldwin I.T."/>
        </authorList>
    </citation>
    <scope>NUCLEOTIDE SEQUENCE [LARGE SCALE GENOMIC DNA]</scope>
    <source>
        <strain evidence="2">UT</strain>
    </source>
</reference>
<dbReference type="AlphaFoldDB" id="A0A314LFA9"/>
<evidence type="ECO:0000256" key="1">
    <source>
        <dbReference type="SAM" id="MobiDB-lite"/>
    </source>
</evidence>
<dbReference type="EMBL" id="MJEQ01000023">
    <property type="protein sequence ID" value="OIT40440.1"/>
    <property type="molecule type" value="Genomic_DNA"/>
</dbReference>
<dbReference type="Gramene" id="OIT40440">
    <property type="protein sequence ID" value="OIT40440"/>
    <property type="gene ID" value="A4A49_35184"/>
</dbReference>
<dbReference type="Proteomes" id="UP000187609">
    <property type="component" value="Unassembled WGS sequence"/>
</dbReference>
<comment type="caution">
    <text evidence="2">The sequence shown here is derived from an EMBL/GenBank/DDBJ whole genome shotgun (WGS) entry which is preliminary data.</text>
</comment>
<name>A0A314LFA9_NICAT</name>
<feature type="compositionally biased region" description="Basic and acidic residues" evidence="1">
    <location>
        <begin position="22"/>
        <end position="38"/>
    </location>
</feature>
<proteinExistence type="predicted"/>
<evidence type="ECO:0000313" key="3">
    <source>
        <dbReference type="Proteomes" id="UP000187609"/>
    </source>
</evidence>
<evidence type="ECO:0000313" key="2">
    <source>
        <dbReference type="EMBL" id="OIT40440.1"/>
    </source>
</evidence>
<sequence length="80" mass="9148">MREKSCSLEKQNQRSTTSASKTKSEFGRPGIEEMKQRSPAEPSKPLFSQFSSNFETSFVFSNFKIFQNLKFPSCPFLVAK</sequence>
<accession>A0A314LFA9</accession>